<feature type="domain" description="DUF202" evidence="7">
    <location>
        <begin position="19"/>
        <end position="81"/>
    </location>
</feature>
<organism evidence="8 9">
    <name type="scientific">Arthrobacter globiformis</name>
    <dbReference type="NCBI Taxonomy" id="1665"/>
    <lineage>
        <taxon>Bacteria</taxon>
        <taxon>Bacillati</taxon>
        <taxon>Actinomycetota</taxon>
        <taxon>Actinomycetes</taxon>
        <taxon>Micrococcales</taxon>
        <taxon>Micrococcaceae</taxon>
        <taxon>Arthrobacter</taxon>
    </lineage>
</organism>
<evidence type="ECO:0000256" key="4">
    <source>
        <dbReference type="ARBA" id="ARBA00023136"/>
    </source>
</evidence>
<comment type="caution">
    <text evidence="8">The sequence shown here is derived from an EMBL/GenBank/DDBJ whole genome shotgun (WGS) entry which is preliminary data.</text>
</comment>
<evidence type="ECO:0000256" key="2">
    <source>
        <dbReference type="ARBA" id="ARBA00022692"/>
    </source>
</evidence>
<evidence type="ECO:0000256" key="5">
    <source>
        <dbReference type="SAM" id="MobiDB-lite"/>
    </source>
</evidence>
<dbReference type="RefSeq" id="WP_111902643.1">
    <property type="nucleotide sequence ID" value="NZ_QLNP01000047.1"/>
</dbReference>
<accession>A0A328HK83</accession>
<evidence type="ECO:0000313" key="8">
    <source>
        <dbReference type="EMBL" id="RAM38604.1"/>
    </source>
</evidence>
<proteinExistence type="predicted"/>
<dbReference type="GO" id="GO:0012505">
    <property type="term" value="C:endomembrane system"/>
    <property type="evidence" value="ECO:0007669"/>
    <property type="project" value="UniProtKB-SubCell"/>
</dbReference>
<feature type="region of interest" description="Disordered" evidence="5">
    <location>
        <begin position="1"/>
        <end position="23"/>
    </location>
</feature>
<gene>
    <name evidence="8" type="ORF">DBZ45_03870</name>
</gene>
<evidence type="ECO:0000256" key="1">
    <source>
        <dbReference type="ARBA" id="ARBA00004127"/>
    </source>
</evidence>
<feature type="transmembrane region" description="Helical" evidence="6">
    <location>
        <begin position="55"/>
        <end position="73"/>
    </location>
</feature>
<dbReference type="Proteomes" id="UP000249166">
    <property type="component" value="Unassembled WGS sequence"/>
</dbReference>
<protein>
    <recommendedName>
        <fullName evidence="7">DUF202 domain-containing protein</fullName>
    </recommendedName>
</protein>
<evidence type="ECO:0000256" key="3">
    <source>
        <dbReference type="ARBA" id="ARBA00022989"/>
    </source>
</evidence>
<keyword evidence="4 6" id="KW-0472">Membrane</keyword>
<dbReference type="Pfam" id="PF02656">
    <property type="entry name" value="DUF202"/>
    <property type="match status" value="1"/>
</dbReference>
<sequence length="117" mass="12277">MDENPATAPLPGNGPLDGDPGLQPERTALAWGRTVLTLIAASAMSLRWLPDQGPFVLAMFGLTIAAGTGIYATQRRRYRRSVEGIRAGCLAPDIAAVFWTAGACVVLGALGVWLVLS</sequence>
<dbReference type="OrthoDB" id="3701077at2"/>
<feature type="transmembrane region" description="Helical" evidence="6">
    <location>
        <begin position="94"/>
        <end position="116"/>
    </location>
</feature>
<name>A0A328HK83_ARTGO</name>
<evidence type="ECO:0000259" key="7">
    <source>
        <dbReference type="Pfam" id="PF02656"/>
    </source>
</evidence>
<comment type="subcellular location">
    <subcellularLocation>
        <location evidence="1">Endomembrane system</location>
        <topology evidence="1">Multi-pass membrane protein</topology>
    </subcellularLocation>
</comment>
<keyword evidence="3 6" id="KW-1133">Transmembrane helix</keyword>
<feature type="compositionally biased region" description="Low complexity" evidence="5">
    <location>
        <begin position="9"/>
        <end position="22"/>
    </location>
</feature>
<dbReference type="EMBL" id="QLNP01000047">
    <property type="protein sequence ID" value="RAM38604.1"/>
    <property type="molecule type" value="Genomic_DNA"/>
</dbReference>
<keyword evidence="2 6" id="KW-0812">Transmembrane</keyword>
<reference evidence="8 9" key="1">
    <citation type="submission" date="2018-04" db="EMBL/GenBank/DDBJ databases">
        <title>Bacteria isolated from cave deposits of Manipur.</title>
        <authorList>
            <person name="Sahoo D."/>
            <person name="Sarangthem I."/>
            <person name="Nandeibam J."/>
        </authorList>
    </citation>
    <scope>NUCLEOTIDE SEQUENCE [LARGE SCALE GENOMIC DNA]</scope>
    <source>
        <strain evidence="9">mrc11</strain>
    </source>
</reference>
<evidence type="ECO:0000256" key="6">
    <source>
        <dbReference type="SAM" id="Phobius"/>
    </source>
</evidence>
<evidence type="ECO:0000313" key="9">
    <source>
        <dbReference type="Proteomes" id="UP000249166"/>
    </source>
</evidence>
<dbReference type="InterPro" id="IPR003807">
    <property type="entry name" value="DUF202"/>
</dbReference>
<dbReference type="AlphaFoldDB" id="A0A328HK83"/>